<gene>
    <name evidence="1" type="ORF">SAMN05444682_115128</name>
</gene>
<organism evidence="1 2">
    <name type="scientific">Parapedobacter indicus</name>
    <dbReference type="NCBI Taxonomy" id="1477437"/>
    <lineage>
        <taxon>Bacteria</taxon>
        <taxon>Pseudomonadati</taxon>
        <taxon>Bacteroidota</taxon>
        <taxon>Sphingobacteriia</taxon>
        <taxon>Sphingobacteriales</taxon>
        <taxon>Sphingobacteriaceae</taxon>
        <taxon>Parapedobacter</taxon>
    </lineage>
</organism>
<evidence type="ECO:0000313" key="1">
    <source>
        <dbReference type="EMBL" id="SFJ88476.1"/>
    </source>
</evidence>
<accession>A0A1I3V281</accession>
<evidence type="ECO:0000313" key="2">
    <source>
        <dbReference type="Proteomes" id="UP000198670"/>
    </source>
</evidence>
<dbReference type="RefSeq" id="WP_090632104.1">
    <property type="nucleotide sequence ID" value="NZ_FOQO01000015.1"/>
</dbReference>
<name>A0A1I3V281_9SPHI</name>
<dbReference type="EMBL" id="FOQO01000015">
    <property type="protein sequence ID" value="SFJ88476.1"/>
    <property type="molecule type" value="Genomic_DNA"/>
</dbReference>
<protein>
    <submittedName>
        <fullName evidence="1">Uncharacterized protein</fullName>
    </submittedName>
</protein>
<dbReference type="AlphaFoldDB" id="A0A1I3V281"/>
<sequence length="65" mass="7645">MRHDNSEKLGKGIAKVLDGQKIFDNRDTISGKRKVRINATTWVYTSKTDKEVKEWYSRKFENRGI</sequence>
<reference evidence="1 2" key="1">
    <citation type="submission" date="2016-10" db="EMBL/GenBank/DDBJ databases">
        <authorList>
            <person name="de Groot N.N."/>
        </authorList>
    </citation>
    <scope>NUCLEOTIDE SEQUENCE [LARGE SCALE GENOMIC DNA]</scope>
    <source>
        <strain evidence="1 2">RK1</strain>
    </source>
</reference>
<dbReference type="Proteomes" id="UP000198670">
    <property type="component" value="Unassembled WGS sequence"/>
</dbReference>
<dbReference type="STRING" id="1477437.SAMN05444682_115128"/>
<proteinExistence type="predicted"/>
<keyword evidence="2" id="KW-1185">Reference proteome</keyword>